<protein>
    <submittedName>
        <fullName evidence="9">Phosphonate ABC transporter, permease protein PhnE</fullName>
    </submittedName>
</protein>
<feature type="domain" description="ABC transmembrane type-1" evidence="8">
    <location>
        <begin position="84"/>
        <end position="266"/>
    </location>
</feature>
<dbReference type="Pfam" id="PF00528">
    <property type="entry name" value="BPD_transp_1"/>
    <property type="match status" value="1"/>
</dbReference>
<evidence type="ECO:0000256" key="3">
    <source>
        <dbReference type="ARBA" id="ARBA00022475"/>
    </source>
</evidence>
<evidence type="ECO:0000256" key="4">
    <source>
        <dbReference type="ARBA" id="ARBA00022692"/>
    </source>
</evidence>
<keyword evidence="4 7" id="KW-0812">Transmembrane</keyword>
<comment type="similarity">
    <text evidence="7">Belongs to the binding-protein-dependent transport system permease family.</text>
</comment>
<feature type="transmembrane region" description="Helical" evidence="7">
    <location>
        <begin position="245"/>
        <end position="264"/>
    </location>
</feature>
<evidence type="ECO:0000313" key="10">
    <source>
        <dbReference type="Proteomes" id="UP000694001"/>
    </source>
</evidence>
<evidence type="ECO:0000256" key="5">
    <source>
        <dbReference type="ARBA" id="ARBA00022989"/>
    </source>
</evidence>
<sequence length="274" mass="29710">MNTATAAFDARAAARAWRPPPLITSPLWRWGIYALALIYAVIAVGTFEVDWSRAAEGLERGGRFLAAFFPPDFVSQWREIEEGLLESLTMTVTATVFGVALAVPFALGAARNIAPLPVYLLCRAIIAVSRTFQEVIIAILFVAMFGFGPLAGMLTLAFSTIGFLGKLLAEDIEDIERAQAEAVRATGASWFQLLAWGIQPQVLPRFIGLSAYRFDINFRESAVLGLVGAGGIGDTLNSSLDRYEFGTSAAILLIIIGIVLVCEYTSGWIRRAVQ</sequence>
<keyword evidence="5 7" id="KW-1133">Transmembrane helix</keyword>
<keyword evidence="6 7" id="KW-0472">Membrane</keyword>
<dbReference type="RefSeq" id="WP_218285932.1">
    <property type="nucleotide sequence ID" value="NZ_CP076448.1"/>
</dbReference>
<dbReference type="InterPro" id="IPR000515">
    <property type="entry name" value="MetI-like"/>
</dbReference>
<dbReference type="GO" id="GO:0015416">
    <property type="term" value="F:ABC-type phosphonate transporter activity"/>
    <property type="evidence" value="ECO:0007669"/>
    <property type="project" value="InterPro"/>
</dbReference>
<name>A0A975U1Z3_9PROT</name>
<comment type="subcellular location">
    <subcellularLocation>
        <location evidence="1 7">Cell membrane</location>
        <topology evidence="1 7">Multi-pass membrane protein</topology>
    </subcellularLocation>
</comment>
<dbReference type="EMBL" id="CP076448">
    <property type="protein sequence ID" value="QXM24875.1"/>
    <property type="molecule type" value="Genomic_DNA"/>
</dbReference>
<gene>
    <name evidence="9" type="primary">phnE</name>
    <name evidence="9" type="ORF">KO353_00960</name>
</gene>
<evidence type="ECO:0000256" key="7">
    <source>
        <dbReference type="RuleBase" id="RU363032"/>
    </source>
</evidence>
<feature type="transmembrane region" description="Helical" evidence="7">
    <location>
        <begin position="27"/>
        <end position="47"/>
    </location>
</feature>
<reference evidence="9" key="1">
    <citation type="submission" date="2021-06" db="EMBL/GenBank/DDBJ databases">
        <title>Elioraea tepida, sp. nov., a moderately thermophilic aerobic anoxygenic phototrophic bacterium isolated from an alkaline siliceous hot spring mat community in Yellowstone National Park, WY, USA.</title>
        <authorList>
            <person name="Saini M.K."/>
            <person name="Yoshida S."/>
            <person name="Sebastian A."/>
            <person name="Hirose S."/>
            <person name="Hara E."/>
            <person name="Tamaki H."/>
            <person name="Soulier N.T."/>
            <person name="Albert I."/>
            <person name="Hanada S."/>
            <person name="Bryant D.A."/>
            <person name="Tank M."/>
        </authorList>
    </citation>
    <scope>NUCLEOTIDE SEQUENCE</scope>
    <source>
        <strain evidence="9">MS-P2</strain>
    </source>
</reference>
<dbReference type="PROSITE" id="PS50928">
    <property type="entry name" value="ABC_TM1"/>
    <property type="match status" value="1"/>
</dbReference>
<evidence type="ECO:0000313" key="9">
    <source>
        <dbReference type="EMBL" id="QXM24875.1"/>
    </source>
</evidence>
<organism evidence="9 10">
    <name type="scientific">Elioraea tepida</name>
    <dbReference type="NCBI Taxonomy" id="2843330"/>
    <lineage>
        <taxon>Bacteria</taxon>
        <taxon>Pseudomonadati</taxon>
        <taxon>Pseudomonadota</taxon>
        <taxon>Alphaproteobacteria</taxon>
        <taxon>Acetobacterales</taxon>
        <taxon>Elioraeaceae</taxon>
        <taxon>Elioraea</taxon>
    </lineage>
</organism>
<dbReference type="AlphaFoldDB" id="A0A975U1Z3"/>
<dbReference type="KEGG" id="elio:KO353_00960"/>
<keyword evidence="2 7" id="KW-0813">Transport</keyword>
<accession>A0A975U1Z3</accession>
<evidence type="ECO:0000259" key="8">
    <source>
        <dbReference type="PROSITE" id="PS50928"/>
    </source>
</evidence>
<feature type="transmembrane region" description="Helical" evidence="7">
    <location>
        <begin position="136"/>
        <end position="158"/>
    </location>
</feature>
<keyword evidence="3" id="KW-1003">Cell membrane</keyword>
<evidence type="ECO:0000256" key="1">
    <source>
        <dbReference type="ARBA" id="ARBA00004651"/>
    </source>
</evidence>
<evidence type="ECO:0000256" key="2">
    <source>
        <dbReference type="ARBA" id="ARBA00022448"/>
    </source>
</evidence>
<dbReference type="PANTHER" id="PTHR30043">
    <property type="entry name" value="PHOSPHONATES TRANSPORT SYSTEM PERMEASE PROTEIN"/>
    <property type="match status" value="1"/>
</dbReference>
<dbReference type="PANTHER" id="PTHR30043:SF1">
    <property type="entry name" value="ABC TRANSPORT SYSTEM PERMEASE PROTEIN P69"/>
    <property type="match status" value="1"/>
</dbReference>
<dbReference type="GO" id="GO:0005886">
    <property type="term" value="C:plasma membrane"/>
    <property type="evidence" value="ECO:0007669"/>
    <property type="project" value="UniProtKB-SubCell"/>
</dbReference>
<dbReference type="Proteomes" id="UP000694001">
    <property type="component" value="Chromosome"/>
</dbReference>
<proteinExistence type="inferred from homology"/>
<dbReference type="InterPro" id="IPR005769">
    <property type="entry name" value="PhnE/PtxC"/>
</dbReference>
<dbReference type="NCBIfam" id="TIGR01097">
    <property type="entry name" value="PhnE"/>
    <property type="match status" value="1"/>
</dbReference>
<feature type="transmembrane region" description="Helical" evidence="7">
    <location>
        <begin position="88"/>
        <end position="107"/>
    </location>
</feature>
<evidence type="ECO:0000256" key="6">
    <source>
        <dbReference type="ARBA" id="ARBA00023136"/>
    </source>
</evidence>
<keyword evidence="10" id="KW-1185">Reference proteome</keyword>